<accession>A0A2Z5GAN7</accession>
<dbReference type="EMBL" id="CP030840">
    <property type="protein sequence ID" value="AXC15666.1"/>
    <property type="molecule type" value="Genomic_DNA"/>
</dbReference>
<sequence>MSHEIPRAHGHPFCEFANGEVVVEIVRNPKQKITNRPSS</sequence>
<keyword evidence="2" id="KW-1185">Reference proteome</keyword>
<protein>
    <submittedName>
        <fullName evidence="1">Uncharacterized protein</fullName>
    </submittedName>
</protein>
<gene>
    <name evidence="1" type="ORF">ACPOL_6436</name>
</gene>
<evidence type="ECO:0000313" key="2">
    <source>
        <dbReference type="Proteomes" id="UP000253606"/>
    </source>
</evidence>
<dbReference type="Proteomes" id="UP000253606">
    <property type="component" value="Chromosome"/>
</dbReference>
<reference evidence="1 2" key="1">
    <citation type="journal article" date="2018" name="Front. Microbiol.">
        <title>Hydrolytic Capabilities as a Key to Environmental Success: Chitinolytic and Cellulolytic Acidobacteria From Acidic Sub-arctic Soils and Boreal Peatlands.</title>
        <authorList>
            <person name="Belova S.E."/>
            <person name="Ravin N.V."/>
            <person name="Pankratov T.A."/>
            <person name="Rakitin A.L."/>
            <person name="Ivanova A.A."/>
            <person name="Beletsky A.V."/>
            <person name="Mardanov A.V."/>
            <person name="Sinninghe Damste J.S."/>
            <person name="Dedysh S.N."/>
        </authorList>
    </citation>
    <scope>NUCLEOTIDE SEQUENCE [LARGE SCALE GENOMIC DNA]</scope>
    <source>
        <strain evidence="1 2">SBC82</strain>
    </source>
</reference>
<evidence type="ECO:0000313" key="1">
    <source>
        <dbReference type="EMBL" id="AXC15666.1"/>
    </source>
</evidence>
<dbReference type="AlphaFoldDB" id="A0A2Z5GAN7"/>
<organism evidence="1 2">
    <name type="scientific">Acidisarcina polymorpha</name>
    <dbReference type="NCBI Taxonomy" id="2211140"/>
    <lineage>
        <taxon>Bacteria</taxon>
        <taxon>Pseudomonadati</taxon>
        <taxon>Acidobacteriota</taxon>
        <taxon>Terriglobia</taxon>
        <taxon>Terriglobales</taxon>
        <taxon>Acidobacteriaceae</taxon>
        <taxon>Acidisarcina</taxon>
    </lineage>
</organism>
<proteinExistence type="predicted"/>
<name>A0A2Z5GAN7_9BACT</name>
<dbReference type="KEGG" id="abas:ACPOL_6436"/>